<dbReference type="GO" id="GO:0016020">
    <property type="term" value="C:membrane"/>
    <property type="evidence" value="ECO:0007669"/>
    <property type="project" value="UniProtKB-SubCell"/>
</dbReference>
<name>I0R971_9FIRM</name>
<dbReference type="Proteomes" id="UP000005039">
    <property type="component" value="Unassembled WGS sequence"/>
</dbReference>
<dbReference type="OrthoDB" id="9778756at2"/>
<dbReference type="Gene3D" id="1.20.1540.10">
    <property type="entry name" value="Rhomboid-like"/>
    <property type="match status" value="1"/>
</dbReference>
<proteinExistence type="predicted"/>
<evidence type="ECO:0008006" key="8">
    <source>
        <dbReference type="Google" id="ProtNLM"/>
    </source>
</evidence>
<dbReference type="EMBL" id="AJGH01000052">
    <property type="protein sequence ID" value="EIC96229.1"/>
    <property type="molecule type" value="Genomic_DNA"/>
</dbReference>
<feature type="transmembrane region" description="Helical" evidence="5">
    <location>
        <begin position="64"/>
        <end position="86"/>
    </location>
</feature>
<dbReference type="eggNOG" id="COG0705">
    <property type="taxonomic scope" value="Bacteria"/>
</dbReference>
<feature type="transmembrane region" description="Helical" evidence="5">
    <location>
        <begin position="136"/>
        <end position="156"/>
    </location>
</feature>
<keyword evidence="4 5" id="KW-0472">Membrane</keyword>
<feature type="transmembrane region" description="Helical" evidence="5">
    <location>
        <begin position="185"/>
        <end position="201"/>
    </location>
</feature>
<feature type="transmembrane region" description="Helical" evidence="5">
    <location>
        <begin position="98"/>
        <end position="120"/>
    </location>
</feature>
<evidence type="ECO:0000256" key="4">
    <source>
        <dbReference type="ARBA" id="ARBA00023136"/>
    </source>
</evidence>
<protein>
    <recommendedName>
        <fullName evidence="8">Peptidase, S54 family</fullName>
    </recommendedName>
</protein>
<feature type="transmembrane region" description="Helical" evidence="5">
    <location>
        <begin position="163"/>
        <end position="179"/>
    </location>
</feature>
<feature type="transmembrane region" description="Helical" evidence="5">
    <location>
        <begin position="21"/>
        <end position="44"/>
    </location>
</feature>
<dbReference type="RefSeq" id="WP_008753613.1">
    <property type="nucleotide sequence ID" value="NZ_AJGH01000052.1"/>
</dbReference>
<dbReference type="PATRIC" id="fig|1095750.3.peg.989"/>
<evidence type="ECO:0000256" key="2">
    <source>
        <dbReference type="ARBA" id="ARBA00022692"/>
    </source>
</evidence>
<dbReference type="SUPFAM" id="SSF144091">
    <property type="entry name" value="Rhomboid-like"/>
    <property type="match status" value="1"/>
</dbReference>
<comment type="subcellular location">
    <subcellularLocation>
        <location evidence="1">Membrane</location>
        <topology evidence="1">Multi-pass membrane protein</topology>
    </subcellularLocation>
</comment>
<accession>I0R971</accession>
<organism evidence="6 7">
    <name type="scientific">Lachnoanaerobaculum saburreum F0468</name>
    <dbReference type="NCBI Taxonomy" id="1095750"/>
    <lineage>
        <taxon>Bacteria</taxon>
        <taxon>Bacillati</taxon>
        <taxon>Bacillota</taxon>
        <taxon>Clostridia</taxon>
        <taxon>Lachnospirales</taxon>
        <taxon>Lachnospiraceae</taxon>
        <taxon>Lachnoanaerobaculum</taxon>
    </lineage>
</organism>
<keyword evidence="3 5" id="KW-1133">Transmembrane helix</keyword>
<sequence length="272" mass="31718">MAFFEKIERKFGKYAISNLMMYLTAIYAVGFAISLVNTDIYYNYMSLDISKILSGEVWRLITWIMYSPNQNIFFAAIMLVLYYSLGTNLERIWGSFRFNVYMFMGYIFLIIGAFILYAIYGKASSEFPLTPDSLNMSIFLAFALTYPDMTFYIYFVLPIKAKYLAFVYLIIEVYSFIIGDVIIKVSIGLSLLNFVIFYLMTRNWNRISPKNVVRQVKFKNAVKMRPAGSIHKCAVCGRTEKDDDTLEFRYCSKCKGNLEYCSDHLYTHIHVE</sequence>
<dbReference type="AlphaFoldDB" id="I0R971"/>
<dbReference type="InterPro" id="IPR035952">
    <property type="entry name" value="Rhomboid-like_sf"/>
</dbReference>
<evidence type="ECO:0000256" key="5">
    <source>
        <dbReference type="SAM" id="Phobius"/>
    </source>
</evidence>
<evidence type="ECO:0000313" key="6">
    <source>
        <dbReference type="EMBL" id="EIC96229.1"/>
    </source>
</evidence>
<reference evidence="6 7" key="1">
    <citation type="submission" date="2012-03" db="EMBL/GenBank/DDBJ databases">
        <authorList>
            <person name="Durkin A.S."/>
            <person name="McCorrison J."/>
            <person name="Torralba M."/>
            <person name="Gillis M."/>
            <person name="Methe B."/>
            <person name="Sutton G."/>
            <person name="Nelson K.E."/>
        </authorList>
    </citation>
    <scope>NUCLEOTIDE SEQUENCE [LARGE SCALE GENOMIC DNA]</scope>
    <source>
        <strain evidence="6 7">F0468</strain>
    </source>
</reference>
<gene>
    <name evidence="6" type="ORF">HMPREF9970_2162</name>
</gene>
<keyword evidence="2 5" id="KW-0812">Transmembrane</keyword>
<evidence type="ECO:0000313" key="7">
    <source>
        <dbReference type="Proteomes" id="UP000005039"/>
    </source>
</evidence>
<evidence type="ECO:0000256" key="3">
    <source>
        <dbReference type="ARBA" id="ARBA00022989"/>
    </source>
</evidence>
<keyword evidence="7" id="KW-1185">Reference proteome</keyword>
<comment type="caution">
    <text evidence="6">The sequence shown here is derived from an EMBL/GenBank/DDBJ whole genome shotgun (WGS) entry which is preliminary data.</text>
</comment>
<evidence type="ECO:0000256" key="1">
    <source>
        <dbReference type="ARBA" id="ARBA00004141"/>
    </source>
</evidence>